<dbReference type="Pfam" id="PF14539">
    <property type="entry name" value="DUF4442"/>
    <property type="match status" value="1"/>
</dbReference>
<proteinExistence type="predicted"/>
<dbReference type="SUPFAM" id="SSF54637">
    <property type="entry name" value="Thioesterase/thiol ester dehydrase-isomerase"/>
    <property type="match status" value="1"/>
</dbReference>
<dbReference type="AlphaFoldDB" id="A0A2S2E5T3"/>
<reference evidence="1 2" key="1">
    <citation type="submission" date="2018-05" db="EMBL/GenBank/DDBJ databases">
        <title>Salinimonas sp. HMF8227 Genome sequencing and assembly.</title>
        <authorList>
            <person name="Kang H."/>
            <person name="Kang J."/>
            <person name="Cha I."/>
            <person name="Kim H."/>
            <person name="Joh K."/>
        </authorList>
    </citation>
    <scope>NUCLEOTIDE SEQUENCE [LARGE SCALE GENOMIC DNA]</scope>
    <source>
        <strain evidence="1 2">HMF8227</strain>
    </source>
</reference>
<protein>
    <recommendedName>
        <fullName evidence="3">DUF4442 domain-containing protein</fullName>
    </recommendedName>
</protein>
<dbReference type="OrthoDB" id="9814774at2"/>
<name>A0A2S2E5T3_9ALTE</name>
<organism evidence="1 2">
    <name type="scientific">Saliniradius amylolyticus</name>
    <dbReference type="NCBI Taxonomy" id="2183582"/>
    <lineage>
        <taxon>Bacteria</taxon>
        <taxon>Pseudomonadati</taxon>
        <taxon>Pseudomonadota</taxon>
        <taxon>Gammaproteobacteria</taxon>
        <taxon>Alteromonadales</taxon>
        <taxon>Alteromonadaceae</taxon>
        <taxon>Saliniradius</taxon>
    </lineage>
</organism>
<dbReference type="Proteomes" id="UP000245728">
    <property type="component" value="Chromosome"/>
</dbReference>
<dbReference type="InterPro" id="IPR029069">
    <property type="entry name" value="HotDog_dom_sf"/>
</dbReference>
<evidence type="ECO:0008006" key="3">
    <source>
        <dbReference type="Google" id="ProtNLM"/>
    </source>
</evidence>
<accession>A0A2S2E5T3</accession>
<keyword evidence="2" id="KW-1185">Reference proteome</keyword>
<evidence type="ECO:0000313" key="1">
    <source>
        <dbReference type="EMBL" id="AWL12993.1"/>
    </source>
</evidence>
<sequence length="149" mass="17174">MNTKIMKLLFNLYPPYWGTGISVSFISDDYQSIQVKMPLRFYNRNLVGSHFGGNLMSMTDPFLMVMLMKNLGRKYIVWDVETHINFISPGKGTVYADFRLTESWLESIKNQISNKGESIRPKFEIPIYNSQGKTIASVKKTLYIKNTKG</sequence>
<dbReference type="InterPro" id="IPR027961">
    <property type="entry name" value="DUF4442"/>
</dbReference>
<evidence type="ECO:0000313" key="2">
    <source>
        <dbReference type="Proteomes" id="UP000245728"/>
    </source>
</evidence>
<dbReference type="Gene3D" id="3.10.129.10">
    <property type="entry name" value="Hotdog Thioesterase"/>
    <property type="match status" value="1"/>
</dbReference>
<dbReference type="EMBL" id="CP029347">
    <property type="protein sequence ID" value="AWL12993.1"/>
    <property type="molecule type" value="Genomic_DNA"/>
</dbReference>
<gene>
    <name evidence="1" type="ORF">HMF8227_02541</name>
</gene>
<dbReference type="KEGG" id="salh:HMF8227_02541"/>